<reference evidence="12" key="1">
    <citation type="submission" date="2023-07" db="EMBL/GenBank/DDBJ databases">
        <title>30 novel species of actinomycetes from the DSMZ collection.</title>
        <authorList>
            <person name="Nouioui I."/>
        </authorList>
    </citation>
    <scope>NUCLEOTIDE SEQUENCE [LARGE SCALE GENOMIC DNA]</scope>
    <source>
        <strain evidence="12">DSM 44918</strain>
    </source>
</reference>
<keyword evidence="12" id="KW-1185">Reference proteome</keyword>
<protein>
    <recommendedName>
        <fullName evidence="5 10">Pectate lyase</fullName>
        <ecNumber evidence="5 10">4.2.2.2</ecNumber>
    </recommendedName>
</protein>
<accession>A0ABU2LQ06</accession>
<dbReference type="InterPro" id="IPR004898">
    <property type="entry name" value="Pectate_lyase_PlyH/PlyE-like"/>
</dbReference>
<dbReference type="EC" id="4.2.2.2" evidence="5 10"/>
<evidence type="ECO:0000313" key="11">
    <source>
        <dbReference type="EMBL" id="MDT0319671.1"/>
    </source>
</evidence>
<evidence type="ECO:0000256" key="2">
    <source>
        <dbReference type="ARBA" id="ARBA00001913"/>
    </source>
</evidence>
<evidence type="ECO:0000256" key="4">
    <source>
        <dbReference type="ARBA" id="ARBA00006463"/>
    </source>
</evidence>
<comment type="caution">
    <text evidence="11">The sequence shown here is derived from an EMBL/GenBank/DDBJ whole genome shotgun (WGS) entry which is preliminary data.</text>
</comment>
<comment type="cofactor">
    <cofactor evidence="2 10">
        <name>Ca(2+)</name>
        <dbReference type="ChEBI" id="CHEBI:29108"/>
    </cofactor>
</comment>
<gene>
    <name evidence="11" type="ORF">RNC47_15130</name>
</gene>
<evidence type="ECO:0000256" key="3">
    <source>
        <dbReference type="ARBA" id="ARBA00004613"/>
    </source>
</evidence>
<comment type="catalytic activity">
    <reaction evidence="1 10">
        <text>Eliminative cleavage of (1-&gt;4)-alpha-D-galacturonan to give oligosaccharides with 4-deoxy-alpha-D-galact-4-enuronosyl groups at their non-reducing ends.</text>
        <dbReference type="EC" id="4.2.2.2"/>
    </reaction>
</comment>
<evidence type="ECO:0000256" key="10">
    <source>
        <dbReference type="RuleBase" id="RU367009"/>
    </source>
</evidence>
<dbReference type="SUPFAM" id="SSF51126">
    <property type="entry name" value="Pectin lyase-like"/>
    <property type="match status" value="1"/>
</dbReference>
<evidence type="ECO:0000256" key="5">
    <source>
        <dbReference type="ARBA" id="ARBA00012272"/>
    </source>
</evidence>
<dbReference type="EMBL" id="JAVREM010000016">
    <property type="protein sequence ID" value="MDT0319671.1"/>
    <property type="molecule type" value="Genomic_DNA"/>
</dbReference>
<keyword evidence="8 10" id="KW-0106">Calcium</keyword>
<comment type="similarity">
    <text evidence="4 10">Belongs to the polysaccharide lyase 3 family.</text>
</comment>
<dbReference type="RefSeq" id="WP_311599097.1">
    <property type="nucleotide sequence ID" value="NZ_JAVREM010000016.1"/>
</dbReference>
<dbReference type="Proteomes" id="UP001183420">
    <property type="component" value="Unassembled WGS sequence"/>
</dbReference>
<evidence type="ECO:0000256" key="6">
    <source>
        <dbReference type="ARBA" id="ARBA00022525"/>
    </source>
</evidence>
<evidence type="ECO:0000256" key="9">
    <source>
        <dbReference type="ARBA" id="ARBA00023239"/>
    </source>
</evidence>
<dbReference type="Gene3D" id="2.160.20.10">
    <property type="entry name" value="Single-stranded right-handed beta-helix, Pectin lyase-like"/>
    <property type="match status" value="1"/>
</dbReference>
<keyword evidence="9 10" id="KW-0456">Lyase</keyword>
<dbReference type="GO" id="GO:0016829">
    <property type="term" value="F:lyase activity"/>
    <property type="evidence" value="ECO:0007669"/>
    <property type="project" value="UniProtKB-KW"/>
</dbReference>
<evidence type="ECO:0000256" key="7">
    <source>
        <dbReference type="ARBA" id="ARBA00022729"/>
    </source>
</evidence>
<evidence type="ECO:0000256" key="8">
    <source>
        <dbReference type="ARBA" id="ARBA00022837"/>
    </source>
</evidence>
<keyword evidence="6 10" id="KW-0964">Secreted</keyword>
<dbReference type="PANTHER" id="PTHR33407">
    <property type="entry name" value="PECTATE LYASE F-RELATED"/>
    <property type="match status" value="1"/>
</dbReference>
<name>A0ABU2LQ06_9ACTN</name>
<dbReference type="Pfam" id="PF03211">
    <property type="entry name" value="Pectate_lyase"/>
    <property type="match status" value="1"/>
</dbReference>
<proteinExistence type="inferred from homology"/>
<keyword evidence="7" id="KW-0732">Signal</keyword>
<comment type="function">
    <text evidence="10">Catalyzes the depolymerization of both polygalacturonate and pectins of methyl esterification degree from 22 to 89%, with an endo mode of action. In contrast to the majority of pectate lyases, displays high activity on highly methylated pectins.</text>
</comment>
<sequence>MSSPHRHLGTRGVRSLLSIGLAALLAATGLTTLAGGAGAEEPAAAAPALERPLAADFPTPTDEIVVHETILVDEPFDGGNVRYVPGPELGAGDQDEDQLPVFRVEDGGSLSNVIIGSPGVDGVHCYDSCTLTNVWWENIGEDAATFRGGDGSQFTVAGGAAVAGDDKVFQHNGGGTLTVRNFVAEDFATLVRSCGNCSTQYQRDIVLDGVEVTVPADRLVGINENYGDTATLRNVTIVGDSGRDVVPCQRYIGNDDGDEPDESGADADGTYCRYSASDITYR</sequence>
<organism evidence="11 12">
    <name type="scientific">Streptomyces millisiae</name>
    <dbReference type="NCBI Taxonomy" id="3075542"/>
    <lineage>
        <taxon>Bacteria</taxon>
        <taxon>Bacillati</taxon>
        <taxon>Actinomycetota</taxon>
        <taxon>Actinomycetes</taxon>
        <taxon>Kitasatosporales</taxon>
        <taxon>Streptomycetaceae</taxon>
        <taxon>Streptomyces</taxon>
    </lineage>
</organism>
<dbReference type="PANTHER" id="PTHR33407:SF9">
    <property type="entry name" value="PECTATE LYASE F-RELATED"/>
    <property type="match status" value="1"/>
</dbReference>
<dbReference type="InterPro" id="IPR012334">
    <property type="entry name" value="Pectin_lyas_fold"/>
</dbReference>
<comment type="subcellular location">
    <subcellularLocation>
        <location evidence="3 10">Secreted</location>
    </subcellularLocation>
</comment>
<evidence type="ECO:0000313" key="12">
    <source>
        <dbReference type="Proteomes" id="UP001183420"/>
    </source>
</evidence>
<dbReference type="InterPro" id="IPR011050">
    <property type="entry name" value="Pectin_lyase_fold/virulence"/>
</dbReference>
<evidence type="ECO:0000256" key="1">
    <source>
        <dbReference type="ARBA" id="ARBA00000695"/>
    </source>
</evidence>